<dbReference type="Pfam" id="PF14501">
    <property type="entry name" value="HATPase_c_5"/>
    <property type="match status" value="1"/>
</dbReference>
<evidence type="ECO:0000313" key="3">
    <source>
        <dbReference type="EMBL" id="SPD93585.1"/>
    </source>
</evidence>
<dbReference type="InterPro" id="IPR036890">
    <property type="entry name" value="HATPase_C_sf"/>
</dbReference>
<dbReference type="RefSeq" id="WP_105299736.1">
    <property type="nucleotide sequence ID" value="NZ_OKQR01000002.1"/>
</dbReference>
<organism evidence="4 5">
    <name type="scientific">Leuconostoc suionicum</name>
    <dbReference type="NCBI Taxonomy" id="1511761"/>
    <lineage>
        <taxon>Bacteria</taxon>
        <taxon>Bacillati</taxon>
        <taxon>Bacillota</taxon>
        <taxon>Bacilli</taxon>
        <taxon>Lactobacillales</taxon>
        <taxon>Lactobacillaceae</taxon>
        <taxon>Leuconostoc</taxon>
    </lineage>
</organism>
<evidence type="ECO:0000313" key="5">
    <source>
        <dbReference type="Proteomes" id="UP000237923"/>
    </source>
</evidence>
<evidence type="ECO:0000259" key="2">
    <source>
        <dbReference type="Pfam" id="PF14501"/>
    </source>
</evidence>
<keyword evidence="1" id="KW-0812">Transmembrane</keyword>
<dbReference type="Gene3D" id="3.30.565.10">
    <property type="entry name" value="Histidine kinase-like ATPase, C-terminal domain"/>
    <property type="match status" value="1"/>
</dbReference>
<dbReference type="SUPFAM" id="SSF55874">
    <property type="entry name" value="ATPase domain of HSP90 chaperone/DNA topoisomerase II/histidine kinase"/>
    <property type="match status" value="1"/>
</dbReference>
<protein>
    <submittedName>
        <fullName evidence="4">Sensory histidine kinase DcuS</fullName>
    </submittedName>
</protein>
<dbReference type="EMBL" id="OKQU01000002">
    <property type="protein sequence ID" value="SPE09241.1"/>
    <property type="molecule type" value="Genomic_DNA"/>
</dbReference>
<keyword evidence="4" id="KW-0808">Transferase</keyword>
<keyword evidence="1" id="KW-1133">Transmembrane helix</keyword>
<reference evidence="3 6" key="1">
    <citation type="submission" date="2018-02" db="EMBL/GenBank/DDBJ databases">
        <authorList>
            <person name="Rodrigo-Torres L."/>
            <person name="Arahal R. D."/>
            <person name="Lucena T."/>
        </authorList>
    </citation>
    <scope>NUCLEOTIDE SEQUENCE [LARGE SCALE GENOMIC DNA]</scope>
    <source>
        <strain evidence="3 6">CECT 8486</strain>
    </source>
</reference>
<dbReference type="PANTHER" id="PTHR40448:SF1">
    <property type="entry name" value="TWO-COMPONENT SENSOR HISTIDINE KINASE"/>
    <property type="match status" value="1"/>
</dbReference>
<keyword evidence="4" id="KW-0418">Kinase</keyword>
<name>A0A2N9KG28_9LACO</name>
<proteinExistence type="predicted"/>
<evidence type="ECO:0000256" key="1">
    <source>
        <dbReference type="SAM" id="Phobius"/>
    </source>
</evidence>
<gene>
    <name evidence="3" type="ORF">LES8486_01241</name>
    <name evidence="4" type="ORF">LES9216_01388</name>
</gene>
<reference evidence="4 5" key="2">
    <citation type="submission" date="2018-02" db="EMBL/GenBank/DDBJ databases">
        <authorList>
            <person name="Cohen D.B."/>
            <person name="Kent A.D."/>
        </authorList>
    </citation>
    <scope>NUCLEOTIDE SEQUENCE [LARGE SCALE GENOMIC DNA]</scope>
    <source>
        <strain evidence="4 5">CECT 9216</strain>
    </source>
</reference>
<dbReference type="InterPro" id="IPR032834">
    <property type="entry name" value="NatK-like_C"/>
</dbReference>
<keyword evidence="1" id="KW-0472">Membrane</keyword>
<keyword evidence="6" id="KW-1185">Reference proteome</keyword>
<dbReference type="Proteomes" id="UP000239237">
    <property type="component" value="Unassembled WGS sequence"/>
</dbReference>
<dbReference type="Proteomes" id="UP000237923">
    <property type="component" value="Unassembled WGS sequence"/>
</dbReference>
<dbReference type="EMBL" id="OKQR01000002">
    <property type="protein sequence ID" value="SPD93585.1"/>
    <property type="molecule type" value="Genomic_DNA"/>
</dbReference>
<evidence type="ECO:0000313" key="6">
    <source>
        <dbReference type="Proteomes" id="UP000239237"/>
    </source>
</evidence>
<sequence length="277" mass="31472">MNPTLNLSITVPINMFLDSIWLVGLTFIFLLVIMICLLCNYFQQLRIQHEYESRATQTYVTKLEQICSSYRHFQHDYKNILASLALAIHTKNLCEIEEVYHSFLSESTSALPLSPTLNLQLITDLNLRSLLVVKNQYAIDSGLFFKVDIAEKFNMTVTLDLYRTIGILLDNAIEGAINSLERTVILSILSDNDYHIVSITNTINQNVALSDMNKNGFSTKAGHSGIGLTFVEQYMTRMPTISMHATLMNQNFTQTLTIGELHNDLSARRQPYTTKAY</sequence>
<dbReference type="PANTHER" id="PTHR40448">
    <property type="entry name" value="TWO-COMPONENT SENSOR HISTIDINE KINASE"/>
    <property type="match status" value="1"/>
</dbReference>
<dbReference type="GO" id="GO:0042802">
    <property type="term" value="F:identical protein binding"/>
    <property type="evidence" value="ECO:0007669"/>
    <property type="project" value="TreeGrafter"/>
</dbReference>
<feature type="transmembrane region" description="Helical" evidence="1">
    <location>
        <begin position="20"/>
        <end position="42"/>
    </location>
</feature>
<evidence type="ECO:0000313" key="4">
    <source>
        <dbReference type="EMBL" id="SPE09241.1"/>
    </source>
</evidence>
<dbReference type="AlphaFoldDB" id="A0A2N9KG28"/>
<dbReference type="GO" id="GO:0016301">
    <property type="term" value="F:kinase activity"/>
    <property type="evidence" value="ECO:0007669"/>
    <property type="project" value="UniProtKB-KW"/>
</dbReference>
<feature type="domain" description="Sensor histidine kinase NatK-like C-terminal" evidence="2">
    <location>
        <begin position="159"/>
        <end position="258"/>
    </location>
</feature>
<accession>A0A2N9KG28</accession>